<dbReference type="GO" id="GO:0052929">
    <property type="term" value="F:ATP:3'-cytidine-cytidine-tRNA adenylyltransferase activity"/>
    <property type="evidence" value="ECO:0007669"/>
    <property type="project" value="TreeGrafter"/>
</dbReference>
<evidence type="ECO:0000256" key="5">
    <source>
        <dbReference type="SAM" id="Coils"/>
    </source>
</evidence>
<evidence type="ECO:0000256" key="4">
    <source>
        <dbReference type="RuleBase" id="RU003953"/>
    </source>
</evidence>
<proteinExistence type="inferred from homology"/>
<dbReference type="SUPFAM" id="SSF46579">
    <property type="entry name" value="Prefoldin"/>
    <property type="match status" value="1"/>
</dbReference>
<accession>A0AAD7UN01</accession>
<feature type="domain" description="Poly A polymerase head" evidence="6">
    <location>
        <begin position="295"/>
        <end position="435"/>
    </location>
</feature>
<dbReference type="InterPro" id="IPR009053">
    <property type="entry name" value="Prefoldin"/>
</dbReference>
<dbReference type="SUPFAM" id="SSF81301">
    <property type="entry name" value="Nucleotidyltransferase"/>
    <property type="match status" value="1"/>
</dbReference>
<keyword evidence="3 4" id="KW-0694">RNA-binding</keyword>
<keyword evidence="5" id="KW-0175">Coiled coil</keyword>
<evidence type="ECO:0000313" key="8">
    <source>
        <dbReference type="Proteomes" id="UP001230188"/>
    </source>
</evidence>
<dbReference type="GO" id="GO:0001680">
    <property type="term" value="P:tRNA 3'-terminal CCA addition"/>
    <property type="evidence" value="ECO:0007669"/>
    <property type="project" value="TreeGrafter"/>
</dbReference>
<dbReference type="Gene3D" id="3.30.460.10">
    <property type="entry name" value="Beta Polymerase, domain 2"/>
    <property type="match status" value="1"/>
</dbReference>
<dbReference type="AlphaFoldDB" id="A0AAD7UN01"/>
<sequence>MSSSSSSREVDIASLSLDQLNQLKQQHEQEIQNYTAQHSDMKQLESRFKESRSALEVIATDPNAEGRELLVPLTQSLYVPGKIVDAENVLVDIGTGYYVEKSVAAAKDLLDRRVDLVTKNSDSVTQVVMQKQRNLEAIVMMMQYKLSQIQEKKADLDERTVEETTTIPLLVRRRWQTLGVVLVIGRSFGFEARASGRQVLVRAAVPSAQQQCSEVVVRRQVSRRGVVTERVSSTSNTTARWKRYFGGFEPERTRVMTNTVTSEELPKAMVELTPNEAELVEILVAAAARGGSTVRICGGWVRDKALGKVTKDIDVAVDNCSGATFAERVSSVVTDRHGRADSRIGVIAANPEQSKHLETATMRLCDLEVDLVNLRSEQYADDASRVPTSVDFGTPLEDASRRDFTLNALFFNVHTRKIEDWTGKGWDDLRAGVLRTPLDARVTLLDDPLRALRGVRFAARYGFRLDAAFRDACRDPDVRDALLAKVSRERVGKELKGALAASPTAAPRVVAELRALHLASAALRTPIGLPRGTASGVGNLATPVEDVYARNADDATSPVWHLAARCVSAHAAVAFATFASPEDAVKAYKRDELGGWLAALALVLSPLAGATVATPKHKTTPLPTAVCREGLKLPTREGDVVQALIDASPKCRDLADRWRETAADPRPDALDLLERKRRLRRDVGVLLFDLRDKWRAALAVARARDLASLDDAWAPGPALLQTPAAKDVKDKYADLLAAVDSDFNLDNVWNDLKPFFDGKRLISEFHVPKGPAVGNLLRIQRDFQLLYPAADADACRAYLVSHVDRAVASKKQRT</sequence>
<evidence type="ECO:0000256" key="1">
    <source>
        <dbReference type="ARBA" id="ARBA00007265"/>
    </source>
</evidence>
<dbReference type="InterPro" id="IPR004127">
    <property type="entry name" value="Prefoldin_subunit_alpha"/>
</dbReference>
<dbReference type="InterPro" id="IPR002646">
    <property type="entry name" value="PolA_pol_head_dom"/>
</dbReference>
<protein>
    <recommendedName>
        <fullName evidence="6">Poly A polymerase head domain-containing protein</fullName>
    </recommendedName>
</protein>
<dbReference type="InterPro" id="IPR043519">
    <property type="entry name" value="NT_sf"/>
</dbReference>
<dbReference type="NCBIfam" id="TIGR00293">
    <property type="entry name" value="prefoldin subunit alpha"/>
    <property type="match status" value="1"/>
</dbReference>
<dbReference type="GO" id="GO:0003723">
    <property type="term" value="F:RNA binding"/>
    <property type="evidence" value="ECO:0007669"/>
    <property type="project" value="UniProtKB-KW"/>
</dbReference>
<comment type="caution">
    <text evidence="7">The sequence shown here is derived from an EMBL/GenBank/DDBJ whole genome shotgun (WGS) entry which is preliminary data.</text>
</comment>
<dbReference type="GO" id="GO:0052927">
    <property type="term" value="F:CC tRNA cytidylyltransferase activity"/>
    <property type="evidence" value="ECO:0007669"/>
    <property type="project" value="TreeGrafter"/>
</dbReference>
<evidence type="ECO:0000259" key="6">
    <source>
        <dbReference type="Pfam" id="PF01743"/>
    </source>
</evidence>
<gene>
    <name evidence="7" type="ORF">CTAYLR_003688</name>
</gene>
<dbReference type="CDD" id="cd05398">
    <property type="entry name" value="NT_ClassII-CCAase"/>
    <property type="match status" value="1"/>
</dbReference>
<evidence type="ECO:0000256" key="3">
    <source>
        <dbReference type="ARBA" id="ARBA00022884"/>
    </source>
</evidence>
<dbReference type="Gene3D" id="1.10.287.370">
    <property type="match status" value="1"/>
</dbReference>
<dbReference type="Gene3D" id="1.10.3090.10">
    <property type="entry name" value="cca-adding enzyme, domain 2"/>
    <property type="match status" value="1"/>
</dbReference>
<dbReference type="Pfam" id="PF02996">
    <property type="entry name" value="Prefoldin"/>
    <property type="match status" value="1"/>
</dbReference>
<dbReference type="PANTHER" id="PTHR13734">
    <property type="entry name" value="TRNA-NUCLEOTIDYLTRANSFERASE"/>
    <property type="match status" value="1"/>
</dbReference>
<dbReference type="PANTHER" id="PTHR13734:SF5">
    <property type="entry name" value="CCA TRNA NUCLEOTIDYLTRANSFERASE, MITOCHONDRIAL"/>
    <property type="match status" value="1"/>
</dbReference>
<comment type="similarity">
    <text evidence="1 4">Belongs to the tRNA nucleotidyltransferase/poly(A) polymerase family.</text>
</comment>
<dbReference type="SUPFAM" id="SSF81891">
    <property type="entry name" value="Poly A polymerase C-terminal region-like"/>
    <property type="match status" value="1"/>
</dbReference>
<evidence type="ECO:0000256" key="2">
    <source>
        <dbReference type="ARBA" id="ARBA00022679"/>
    </source>
</evidence>
<evidence type="ECO:0000313" key="7">
    <source>
        <dbReference type="EMBL" id="KAJ8612503.1"/>
    </source>
</evidence>
<dbReference type="CDD" id="cd23157">
    <property type="entry name" value="Prefoldin_5"/>
    <property type="match status" value="1"/>
</dbReference>
<keyword evidence="8" id="KW-1185">Reference proteome</keyword>
<dbReference type="Pfam" id="PF01743">
    <property type="entry name" value="PolyA_pol"/>
    <property type="match status" value="1"/>
</dbReference>
<keyword evidence="2 4" id="KW-0808">Transferase</keyword>
<dbReference type="Proteomes" id="UP001230188">
    <property type="component" value="Unassembled WGS sequence"/>
</dbReference>
<name>A0AAD7UN01_9STRA</name>
<dbReference type="EMBL" id="JAQMWT010000047">
    <property type="protein sequence ID" value="KAJ8612503.1"/>
    <property type="molecule type" value="Genomic_DNA"/>
</dbReference>
<organism evidence="7 8">
    <name type="scientific">Chrysophaeum taylorii</name>
    <dbReference type="NCBI Taxonomy" id="2483200"/>
    <lineage>
        <taxon>Eukaryota</taxon>
        <taxon>Sar</taxon>
        <taxon>Stramenopiles</taxon>
        <taxon>Ochrophyta</taxon>
        <taxon>Pelagophyceae</taxon>
        <taxon>Pelagomonadales</taxon>
        <taxon>Pelagomonadaceae</taxon>
        <taxon>Chrysophaeum</taxon>
    </lineage>
</organism>
<feature type="coiled-coil region" evidence="5">
    <location>
        <begin position="10"/>
        <end position="44"/>
    </location>
</feature>
<reference evidence="7" key="1">
    <citation type="submission" date="2023-01" db="EMBL/GenBank/DDBJ databases">
        <title>Metagenome sequencing of chrysophaentin producing Chrysophaeum taylorii.</title>
        <authorList>
            <person name="Davison J."/>
            <person name="Bewley C."/>
        </authorList>
    </citation>
    <scope>NUCLEOTIDE SEQUENCE</scope>
    <source>
        <strain evidence="7">NIES-1699</strain>
    </source>
</reference>